<feature type="region of interest" description="Disordered" evidence="1">
    <location>
        <begin position="1"/>
        <end position="86"/>
    </location>
</feature>
<keyword evidence="3" id="KW-1185">Reference proteome</keyword>
<dbReference type="AlphaFoldDB" id="A0AAV3ZNJ7"/>
<organism evidence="2 3">
    <name type="scientific">Plakobranchus ocellatus</name>
    <dbReference type="NCBI Taxonomy" id="259542"/>
    <lineage>
        <taxon>Eukaryota</taxon>
        <taxon>Metazoa</taxon>
        <taxon>Spiralia</taxon>
        <taxon>Lophotrochozoa</taxon>
        <taxon>Mollusca</taxon>
        <taxon>Gastropoda</taxon>
        <taxon>Heterobranchia</taxon>
        <taxon>Euthyneura</taxon>
        <taxon>Panpulmonata</taxon>
        <taxon>Sacoglossa</taxon>
        <taxon>Placobranchoidea</taxon>
        <taxon>Plakobranchidae</taxon>
        <taxon>Plakobranchus</taxon>
    </lineage>
</organism>
<gene>
    <name evidence="2" type="ORF">PoB_002266500</name>
</gene>
<feature type="compositionally biased region" description="Acidic residues" evidence="1">
    <location>
        <begin position="20"/>
        <end position="81"/>
    </location>
</feature>
<feature type="compositionally biased region" description="Polar residues" evidence="1">
    <location>
        <begin position="1"/>
        <end position="11"/>
    </location>
</feature>
<name>A0AAV3ZNJ7_9GAST</name>
<evidence type="ECO:0000313" key="2">
    <source>
        <dbReference type="EMBL" id="GFN96159.1"/>
    </source>
</evidence>
<accession>A0AAV3ZNJ7</accession>
<proteinExistence type="predicted"/>
<dbReference type="EMBL" id="BLXT01002663">
    <property type="protein sequence ID" value="GFN96159.1"/>
    <property type="molecule type" value="Genomic_DNA"/>
</dbReference>
<evidence type="ECO:0008006" key="4">
    <source>
        <dbReference type="Google" id="ProtNLM"/>
    </source>
</evidence>
<sequence>MVYAKNTTQHKLVNGRCDLIEEEEEEEEEEEVEEEVEEEKGEEIVEEEEEEEEVVKEEEWEDEEEEEEEEEGVVEEKEEEEERQKDKKIEITHTVRVIGWCTTATLWVGENLDVTCNHTNLGLNVNSHLKPNSMQIDVYCSPYTVITNIIDLPERCELLRCGTGTRAILLCNTACVL</sequence>
<dbReference type="Proteomes" id="UP000735302">
    <property type="component" value="Unassembled WGS sequence"/>
</dbReference>
<protein>
    <recommendedName>
        <fullName evidence="4">SRCR domain-containing protein</fullName>
    </recommendedName>
</protein>
<evidence type="ECO:0000256" key="1">
    <source>
        <dbReference type="SAM" id="MobiDB-lite"/>
    </source>
</evidence>
<comment type="caution">
    <text evidence="2">The sequence shown here is derived from an EMBL/GenBank/DDBJ whole genome shotgun (WGS) entry which is preliminary data.</text>
</comment>
<reference evidence="2 3" key="1">
    <citation type="journal article" date="2021" name="Elife">
        <title>Chloroplast acquisition without the gene transfer in kleptoplastic sea slugs, Plakobranchus ocellatus.</title>
        <authorList>
            <person name="Maeda T."/>
            <person name="Takahashi S."/>
            <person name="Yoshida T."/>
            <person name="Shimamura S."/>
            <person name="Takaki Y."/>
            <person name="Nagai Y."/>
            <person name="Toyoda A."/>
            <person name="Suzuki Y."/>
            <person name="Arimoto A."/>
            <person name="Ishii H."/>
            <person name="Satoh N."/>
            <person name="Nishiyama T."/>
            <person name="Hasebe M."/>
            <person name="Maruyama T."/>
            <person name="Minagawa J."/>
            <person name="Obokata J."/>
            <person name="Shigenobu S."/>
        </authorList>
    </citation>
    <scope>NUCLEOTIDE SEQUENCE [LARGE SCALE GENOMIC DNA]</scope>
</reference>
<evidence type="ECO:0000313" key="3">
    <source>
        <dbReference type="Proteomes" id="UP000735302"/>
    </source>
</evidence>